<feature type="compositionally biased region" description="Polar residues" evidence="1">
    <location>
        <begin position="297"/>
        <end position="314"/>
    </location>
</feature>
<feature type="compositionally biased region" description="Basic and acidic residues" evidence="1">
    <location>
        <begin position="428"/>
        <end position="440"/>
    </location>
</feature>
<evidence type="ECO:0000313" key="3">
    <source>
        <dbReference type="Proteomes" id="UP001374579"/>
    </source>
</evidence>
<dbReference type="AlphaFoldDB" id="A0AAN9BPI8"/>
<feature type="compositionally biased region" description="Basic and acidic residues" evidence="1">
    <location>
        <begin position="748"/>
        <end position="758"/>
    </location>
</feature>
<feature type="region of interest" description="Disordered" evidence="1">
    <location>
        <begin position="695"/>
        <end position="786"/>
    </location>
</feature>
<feature type="compositionally biased region" description="Acidic residues" evidence="1">
    <location>
        <begin position="257"/>
        <end position="288"/>
    </location>
</feature>
<protein>
    <submittedName>
        <fullName evidence="2">Uncharacterized protein</fullName>
    </submittedName>
</protein>
<dbReference type="Proteomes" id="UP001374579">
    <property type="component" value="Unassembled WGS sequence"/>
</dbReference>
<feature type="region of interest" description="Disordered" evidence="1">
    <location>
        <begin position="1"/>
        <end position="48"/>
    </location>
</feature>
<feature type="compositionally biased region" description="Acidic residues" evidence="1">
    <location>
        <begin position="214"/>
        <end position="223"/>
    </location>
</feature>
<feature type="compositionally biased region" description="Low complexity" evidence="1">
    <location>
        <begin position="704"/>
        <end position="726"/>
    </location>
</feature>
<comment type="caution">
    <text evidence="2">The sequence shown here is derived from an EMBL/GenBank/DDBJ whole genome shotgun (WGS) entry which is preliminary data.</text>
</comment>
<proteinExistence type="predicted"/>
<feature type="compositionally biased region" description="Polar residues" evidence="1">
    <location>
        <begin position="731"/>
        <end position="747"/>
    </location>
</feature>
<dbReference type="EMBL" id="JBAMIC010000004">
    <property type="protein sequence ID" value="KAK7108804.1"/>
    <property type="molecule type" value="Genomic_DNA"/>
</dbReference>
<sequence>MDRGRKNLEMLAEEDDEEEVEGFKDTEDESETDSEDDEDSGVRRGEPNKFDGLCDGLLNAMSLVHNALKDVLDMKDELLKHALPPTVLIHLSMTTSKLYRSVSDLSMPTNELVRLVRVYSTPWEEKSAALKKLHEDYESKQRQLNIAIKRLQLVDAHSKRIAREKRVMNWEKLFAKLTSTKGHGRRWKFLIETIKQKAKMGLEHVQAYTQALEESSESEDEDVLTQAPTTRPEVGDAVSENQSEVFDEGEESRGGDNDDEDEGDEDKDEEDDDDDDESKDKDGDDTESEASGLKFANNDSDVPTVTIHLANTSDDGSDDAYSRMGSPKKVRFEEERVQVIKPPMKDEEITTETPDYDRSLFVRIYCPNGLEDKEFIRCSLTCNGQIFKTGILDSRDDEEEEAELPSASKRPRAAGNSRRTPEGSQPSKPEEPPVKKSKRFSEFELKLPDEVAEGVWRTRDMKDDPVNLQIAVHHGQYEELFAVATIDFIDIKDLPLQTIVLPTPKGNDEVLHLRSDDGSLSEDLYLDDLSDSIDLTLPDETSEHPSRMQTRDDPAKDIDALPFPLYALHATKADALHKPCATLPLVMYWGKRERPRVHNRQIGTLGVYDLVFDLTGIDLTTTTKEDLHKELVDRSASVIGFTPDAQEETVPKTEYNDLIHQHQEELQYVQDEYEKRLQELMQSLQNVQEENIALSQQQQHQILRPLSGGSPSSRISRGSSPASPGPVTFHSPVTSKVISPQTLTMQKTRSDVTGDRSQPETASSKLRPLPPRTLKPQRNFRIGRPLPKWGESLPQDFFERLHLFEEESKARKQELNERTLREIKESIEKKLAGQHKISKREEQMYDALKDVCLPALFMPTKTGNVFNPRAHQYFHPTGTTEVRLTQPPSVFQLPPLPHNNKISVVNLFELSKNFHNKGPDWLIDRYIQQQHPLSTVNYPQTPAPITSIPQQASAHPGTPPAMDHGSLESPLMDQDSHSGRMSAREAEMEA</sequence>
<organism evidence="2 3">
    <name type="scientific">Littorina saxatilis</name>
    <dbReference type="NCBI Taxonomy" id="31220"/>
    <lineage>
        <taxon>Eukaryota</taxon>
        <taxon>Metazoa</taxon>
        <taxon>Spiralia</taxon>
        <taxon>Lophotrochozoa</taxon>
        <taxon>Mollusca</taxon>
        <taxon>Gastropoda</taxon>
        <taxon>Caenogastropoda</taxon>
        <taxon>Littorinimorpha</taxon>
        <taxon>Littorinoidea</taxon>
        <taxon>Littorinidae</taxon>
        <taxon>Littorina</taxon>
    </lineage>
</organism>
<accession>A0AAN9BPI8</accession>
<name>A0AAN9BPI8_9CAEN</name>
<gene>
    <name evidence="2" type="ORF">V1264_016470</name>
</gene>
<feature type="compositionally biased region" description="Basic and acidic residues" evidence="1">
    <location>
        <begin position="974"/>
        <end position="990"/>
    </location>
</feature>
<feature type="region of interest" description="Disordered" evidence="1">
    <location>
        <begin position="394"/>
        <end position="440"/>
    </location>
</feature>
<keyword evidence="3" id="KW-1185">Reference proteome</keyword>
<reference evidence="2 3" key="1">
    <citation type="submission" date="2024-02" db="EMBL/GenBank/DDBJ databases">
        <title>Chromosome-scale genome assembly of the rough periwinkle Littorina saxatilis.</title>
        <authorList>
            <person name="De Jode A."/>
            <person name="Faria R."/>
            <person name="Formenti G."/>
            <person name="Sims Y."/>
            <person name="Smith T.P."/>
            <person name="Tracey A."/>
            <person name="Wood J.M.D."/>
            <person name="Zagrodzka Z.B."/>
            <person name="Johannesson K."/>
            <person name="Butlin R.K."/>
            <person name="Leder E.H."/>
        </authorList>
    </citation>
    <scope>NUCLEOTIDE SEQUENCE [LARGE SCALE GENOMIC DNA]</scope>
    <source>
        <strain evidence="2">Snail1</strain>
        <tissue evidence="2">Muscle</tissue>
    </source>
</reference>
<evidence type="ECO:0000313" key="2">
    <source>
        <dbReference type="EMBL" id="KAK7108804.1"/>
    </source>
</evidence>
<evidence type="ECO:0000256" key="1">
    <source>
        <dbReference type="SAM" id="MobiDB-lite"/>
    </source>
</evidence>
<feature type="region of interest" description="Disordered" evidence="1">
    <location>
        <begin position="940"/>
        <end position="990"/>
    </location>
</feature>
<feature type="compositionally biased region" description="Acidic residues" evidence="1">
    <location>
        <begin position="11"/>
        <end position="39"/>
    </location>
</feature>
<feature type="region of interest" description="Disordered" evidence="1">
    <location>
        <begin position="210"/>
        <end position="333"/>
    </location>
</feature>
<feature type="compositionally biased region" description="Polar residues" evidence="1">
    <location>
        <begin position="940"/>
        <end position="953"/>
    </location>
</feature>